<dbReference type="RefSeq" id="WP_248476800.1">
    <property type="nucleotide sequence ID" value="NZ_JALPRF010000002.1"/>
</dbReference>
<feature type="signal peptide" evidence="1">
    <location>
        <begin position="1"/>
        <end position="29"/>
    </location>
</feature>
<keyword evidence="1" id="KW-0732">Signal</keyword>
<evidence type="ECO:0000313" key="2">
    <source>
        <dbReference type="EMBL" id="MCK8492183.1"/>
    </source>
</evidence>
<dbReference type="InterPro" id="IPR013783">
    <property type="entry name" value="Ig-like_fold"/>
</dbReference>
<organism evidence="2 3">
    <name type="scientific">Spirosoma liriopis</name>
    <dbReference type="NCBI Taxonomy" id="2937440"/>
    <lineage>
        <taxon>Bacteria</taxon>
        <taxon>Pseudomonadati</taxon>
        <taxon>Bacteroidota</taxon>
        <taxon>Cytophagia</taxon>
        <taxon>Cytophagales</taxon>
        <taxon>Cytophagaceae</taxon>
        <taxon>Spirosoma</taxon>
    </lineage>
</organism>
<reference evidence="2 3" key="1">
    <citation type="submission" date="2022-04" db="EMBL/GenBank/DDBJ databases">
        <title>Spirosoma sp. strain RP8 genome sequencing and assembly.</title>
        <authorList>
            <person name="Jung Y."/>
        </authorList>
    </citation>
    <scope>NUCLEOTIDE SEQUENCE [LARGE SCALE GENOMIC DNA]</scope>
    <source>
        <strain evidence="2 3">RP8</strain>
    </source>
</reference>
<comment type="caution">
    <text evidence="2">The sequence shown here is derived from an EMBL/GenBank/DDBJ whole genome shotgun (WGS) entry which is preliminary data.</text>
</comment>
<dbReference type="PANTHER" id="PTHR42754:SF1">
    <property type="entry name" value="LIPOPROTEIN"/>
    <property type="match status" value="1"/>
</dbReference>
<proteinExistence type="predicted"/>
<dbReference type="Gene3D" id="2.60.40.10">
    <property type="entry name" value="Immunoglobulins"/>
    <property type="match status" value="2"/>
</dbReference>
<dbReference type="EMBL" id="JALPRF010000002">
    <property type="protein sequence ID" value="MCK8492183.1"/>
    <property type="molecule type" value="Genomic_DNA"/>
</dbReference>
<accession>A0ABT0HJ49</accession>
<protein>
    <recommendedName>
        <fullName evidence="4">T9SS type A sorting domain-containing protein</fullName>
    </recommendedName>
</protein>
<name>A0ABT0HJ49_9BACT</name>
<keyword evidence="3" id="KW-1185">Reference proteome</keyword>
<feature type="chain" id="PRO_5045287327" description="T9SS type A sorting domain-containing protein" evidence="1">
    <location>
        <begin position="30"/>
        <end position="991"/>
    </location>
</feature>
<dbReference type="PANTHER" id="PTHR42754">
    <property type="entry name" value="ENDOGLUCANASE"/>
    <property type="match status" value="1"/>
</dbReference>
<dbReference type="Proteomes" id="UP001202180">
    <property type="component" value="Unassembled WGS sequence"/>
</dbReference>
<gene>
    <name evidence="2" type="ORF">M0L20_10015</name>
</gene>
<evidence type="ECO:0000256" key="1">
    <source>
        <dbReference type="SAM" id="SignalP"/>
    </source>
</evidence>
<evidence type="ECO:0008006" key="4">
    <source>
        <dbReference type="Google" id="ProtNLM"/>
    </source>
</evidence>
<evidence type="ECO:0000313" key="3">
    <source>
        <dbReference type="Proteomes" id="UP001202180"/>
    </source>
</evidence>
<sequence length="991" mass="106388">MKNNYGKLTGFGWLIMLVSAVSLAFFSQAQTVSPPQIQWQRTIEKNPLLPTGYSSTNDMPVRVAKIGDQEYGVLTSGAELVRLSSTGNPIWSTLIVDANSGYFRTDGVIATQDGGFMVLALTTGNWRLIKYNANGVVEKTYSPFSIGNRRQYSTTRSNLITTSDNGILVLGNRWDMLEGQITVVVAKFDSNISQSWETEISFPIPNPPVESKDYTNSVKALNTPDGGYLLVGSNGRTVNGPTAGWAVKLNGQGNQVWQKRYEDISAIDDVIPSPFSVDTYITIGRGANDPSLTQITTISSNGNVVEKSTYPGRATGTSSALVAVPARNGVPAYLTLMDVSSQNNGDIRLTAINAQNEVSWTKTLGGSGKEKGQAVLATDDGGYITVGTTTSTDGDVTGKTTSDEATWVVKLSAPVSTPTSTLKLTQPTYNCNTGIITFNTSGGDGSPITYTAPGITRSSPTSNTGVIEQGLRNDPKSITIQATQHGYTTSYIFDLKASCTSNNGPYPPVLATPIQNLTLTVGQSLDRYRVNFNFKDPNSHHGTSFYLLSFEATNTPPGLYFFDDTDSGTGIGDAYFTGTPTKPGTYLITVTAYFFRYTTSSISTSGTFTITVIDPSVNPPAGGDLKLTQPTYDCATGAITFNTTGGDGSPITYSAPGITRSSASSNTGVVEQGLRNDPKPITIQATQSGYMTSYTFDLKAYCTSRQRSPLYTSVADRSLEVGKVVLYPPFEIGQGYYSPSDPNNYKKWSISATGLPPGLSLETEVVMSTFFIVRIGGTPTTVGVYPVMVTAIDPQYPNDPYTTRFTITVVNSPTGGTLTLTQPTYDCATGAITFKTTGGGGSPIEFRAIGITDWTTNPSQFVDRESRTASDVQPFTLMARQSGQVVTYTWDLKAACGRARVGAIESGQAFSMQLLGNPVQDQVNVQIRGAEGQSVQLRLTDLQGRLLESRTIEQAKPVEEQQFWLHASAPKLLLLQAATPQQVQTVKIIKQ</sequence>